<dbReference type="EMBL" id="JACHWS010000001">
    <property type="protein sequence ID" value="MBB3036439.1"/>
    <property type="molecule type" value="Genomic_DNA"/>
</dbReference>
<proteinExistence type="predicted"/>
<dbReference type="AlphaFoldDB" id="A0A839RJH2"/>
<protein>
    <submittedName>
        <fullName evidence="1">Uncharacterized protein</fullName>
    </submittedName>
</protein>
<gene>
    <name evidence="1" type="ORF">FHU29_000873</name>
</gene>
<sequence>MTEVIGLPFGAAVRSVRETELSLPESAPGALDAVSVVSRGVQYVLSAPAGGIVLDVSTVHLRYWGEFARQAHQIAETVRAETLRI</sequence>
<evidence type="ECO:0000313" key="2">
    <source>
        <dbReference type="Proteomes" id="UP000567922"/>
    </source>
</evidence>
<keyword evidence="2" id="KW-1185">Reference proteome</keyword>
<reference evidence="1 2" key="1">
    <citation type="submission" date="2020-08" db="EMBL/GenBank/DDBJ databases">
        <title>Sequencing the genomes of 1000 actinobacteria strains.</title>
        <authorList>
            <person name="Klenk H.-P."/>
        </authorList>
    </citation>
    <scope>NUCLEOTIDE SEQUENCE [LARGE SCALE GENOMIC DNA]</scope>
    <source>
        <strain evidence="1 2">DSM 45258</strain>
    </source>
</reference>
<organism evidence="1 2">
    <name type="scientific">Hoyosella altamirensis</name>
    <dbReference type="NCBI Taxonomy" id="616997"/>
    <lineage>
        <taxon>Bacteria</taxon>
        <taxon>Bacillati</taxon>
        <taxon>Actinomycetota</taxon>
        <taxon>Actinomycetes</taxon>
        <taxon>Mycobacteriales</taxon>
        <taxon>Hoyosellaceae</taxon>
        <taxon>Hoyosella</taxon>
    </lineage>
</organism>
<dbReference type="Proteomes" id="UP000567922">
    <property type="component" value="Unassembled WGS sequence"/>
</dbReference>
<accession>A0A839RJH2</accession>
<evidence type="ECO:0000313" key="1">
    <source>
        <dbReference type="EMBL" id="MBB3036439.1"/>
    </source>
</evidence>
<name>A0A839RJH2_9ACTN</name>
<comment type="caution">
    <text evidence="1">The sequence shown here is derived from an EMBL/GenBank/DDBJ whole genome shotgun (WGS) entry which is preliminary data.</text>
</comment>